<evidence type="ECO:0000313" key="1">
    <source>
        <dbReference type="EMBL" id="KAL0118067.1"/>
    </source>
</evidence>
<name>A0AAW2FRN6_9HYME</name>
<sequence>MEQARLKSPTWPVCLAVRENCLPSDIPHIPLLIEDIPRYVSLPDYKENCVKSVQTIGEIVSGTARKAFLRSISSDHEARVTLNLEELPTDSLYLKDDKERHLFIWEKFSILKIFGMLEQRENEIVLVAHKLIKIQDVYGSLRTLSLLSTVAHPMYYQYKKQR</sequence>
<organism evidence="1 2">
    <name type="scientific">Cardiocondyla obscurior</name>
    <dbReference type="NCBI Taxonomy" id="286306"/>
    <lineage>
        <taxon>Eukaryota</taxon>
        <taxon>Metazoa</taxon>
        <taxon>Ecdysozoa</taxon>
        <taxon>Arthropoda</taxon>
        <taxon>Hexapoda</taxon>
        <taxon>Insecta</taxon>
        <taxon>Pterygota</taxon>
        <taxon>Neoptera</taxon>
        <taxon>Endopterygota</taxon>
        <taxon>Hymenoptera</taxon>
        <taxon>Apocrita</taxon>
        <taxon>Aculeata</taxon>
        <taxon>Formicoidea</taxon>
        <taxon>Formicidae</taxon>
        <taxon>Myrmicinae</taxon>
        <taxon>Cardiocondyla</taxon>
    </lineage>
</organism>
<dbReference type="EMBL" id="JADYXP020000008">
    <property type="protein sequence ID" value="KAL0118067.1"/>
    <property type="molecule type" value="Genomic_DNA"/>
</dbReference>
<evidence type="ECO:0000313" key="2">
    <source>
        <dbReference type="Proteomes" id="UP001430953"/>
    </source>
</evidence>
<comment type="caution">
    <text evidence="1">The sequence shown here is derived from an EMBL/GenBank/DDBJ whole genome shotgun (WGS) entry which is preliminary data.</text>
</comment>
<proteinExistence type="predicted"/>
<accession>A0AAW2FRN6</accession>
<dbReference type="AlphaFoldDB" id="A0AAW2FRN6"/>
<dbReference type="Proteomes" id="UP001430953">
    <property type="component" value="Unassembled WGS sequence"/>
</dbReference>
<gene>
    <name evidence="1" type="ORF">PUN28_009029</name>
</gene>
<protein>
    <submittedName>
        <fullName evidence="1">Uncharacterized protein</fullName>
    </submittedName>
</protein>
<keyword evidence="2" id="KW-1185">Reference proteome</keyword>
<reference evidence="1 2" key="1">
    <citation type="submission" date="2023-03" db="EMBL/GenBank/DDBJ databases">
        <title>High recombination rates correlate with genetic variation in Cardiocondyla obscurior ants.</title>
        <authorList>
            <person name="Errbii M."/>
        </authorList>
    </citation>
    <scope>NUCLEOTIDE SEQUENCE [LARGE SCALE GENOMIC DNA]</scope>
    <source>
        <strain evidence="1">Alpha-2009</strain>
        <tissue evidence="1">Whole body</tissue>
    </source>
</reference>